<gene>
    <name evidence="2" type="ORF">JG688_00016054</name>
</gene>
<protein>
    <submittedName>
        <fullName evidence="2">Uncharacterized protein</fullName>
    </submittedName>
</protein>
<evidence type="ECO:0000256" key="1">
    <source>
        <dbReference type="SAM" id="SignalP"/>
    </source>
</evidence>
<keyword evidence="1" id="KW-0732">Signal</keyword>
<keyword evidence="3" id="KW-1185">Reference proteome</keyword>
<evidence type="ECO:0000313" key="2">
    <source>
        <dbReference type="EMBL" id="KAG6946420.1"/>
    </source>
</evidence>
<feature type="chain" id="PRO_5035293251" evidence="1">
    <location>
        <begin position="23"/>
        <end position="144"/>
    </location>
</feature>
<feature type="signal peptide" evidence="1">
    <location>
        <begin position="1"/>
        <end position="22"/>
    </location>
</feature>
<proteinExistence type="predicted"/>
<dbReference type="Proteomes" id="UP000709295">
    <property type="component" value="Unassembled WGS sequence"/>
</dbReference>
<dbReference type="EMBL" id="JAENGY010001883">
    <property type="protein sequence ID" value="KAG6946420.1"/>
    <property type="molecule type" value="Genomic_DNA"/>
</dbReference>
<evidence type="ECO:0000313" key="3">
    <source>
        <dbReference type="Proteomes" id="UP000709295"/>
    </source>
</evidence>
<name>A0A8J5MCN5_9STRA</name>
<sequence length="144" mass="16917">MSSRIVVVVVFALMLSNYCANAQNDGELIFWGDKNFKGEKWHFHRTLEPQFCYNDNVGKPSSITWKNQLKHGKFRGNRAKIAFYTAHDCKGFRRAWFTTEKDFPRNLALDRIDNKIKSFMLWQNSDHISVIVRDARARMLRTGE</sequence>
<reference evidence="2" key="1">
    <citation type="submission" date="2021-01" db="EMBL/GenBank/DDBJ databases">
        <title>Phytophthora aleatoria, a newly-described species from Pinus radiata is distinct from Phytophthora cactorum isolates based on comparative genomics.</title>
        <authorList>
            <person name="Mcdougal R."/>
            <person name="Panda P."/>
            <person name="Williams N."/>
            <person name="Studholme D.J."/>
        </authorList>
    </citation>
    <scope>NUCLEOTIDE SEQUENCE</scope>
    <source>
        <strain evidence="2">NZFS 4037</strain>
    </source>
</reference>
<comment type="caution">
    <text evidence="2">The sequence shown here is derived from an EMBL/GenBank/DDBJ whole genome shotgun (WGS) entry which is preliminary data.</text>
</comment>
<organism evidence="2 3">
    <name type="scientific">Phytophthora aleatoria</name>
    <dbReference type="NCBI Taxonomy" id="2496075"/>
    <lineage>
        <taxon>Eukaryota</taxon>
        <taxon>Sar</taxon>
        <taxon>Stramenopiles</taxon>
        <taxon>Oomycota</taxon>
        <taxon>Peronosporomycetes</taxon>
        <taxon>Peronosporales</taxon>
        <taxon>Peronosporaceae</taxon>
        <taxon>Phytophthora</taxon>
    </lineage>
</organism>
<dbReference type="AlphaFoldDB" id="A0A8J5MCN5"/>
<accession>A0A8J5MCN5</accession>